<dbReference type="Proteomes" id="UP000053342">
    <property type="component" value="Unassembled WGS sequence"/>
</dbReference>
<keyword evidence="2" id="KW-0521">NADP</keyword>
<dbReference type="GeneID" id="27352749"/>
<sequence>MSNSTPLVILCTGANRGIGLAIIQALASHSKTSGASFLLGCRTADKGKEAIDELRGKGIKSSIEPLVLDVTSDESIQDAFGLVQSLYGRLDVLVNNAGYAAIPSSSENSDWRDIYARVYETNVTSVALMMQAFLPLLRKSTGTIINISSARGSAGLASSGALPPTVSVPYSVSKAALNMLTIETSRQAENQKVEFQLVSPGHCKTAFNGYRGTRDPLEGANVVVGLIVAEKGRYKNACFWETKGANVDLVEIPW</sequence>
<accession>A0A0D2B745</accession>
<dbReference type="OrthoDB" id="191139at2759"/>
<name>A0A0D2B745_9EURO</name>
<dbReference type="GO" id="GO:0019748">
    <property type="term" value="P:secondary metabolic process"/>
    <property type="evidence" value="ECO:0007669"/>
    <property type="project" value="TreeGrafter"/>
</dbReference>
<keyword evidence="5" id="KW-1185">Reference proteome</keyword>
<dbReference type="AlphaFoldDB" id="A0A0D2B745"/>
<organism evidence="4 5">
    <name type="scientific">Exophiala oligosperma</name>
    <dbReference type="NCBI Taxonomy" id="215243"/>
    <lineage>
        <taxon>Eukaryota</taxon>
        <taxon>Fungi</taxon>
        <taxon>Dikarya</taxon>
        <taxon>Ascomycota</taxon>
        <taxon>Pezizomycotina</taxon>
        <taxon>Eurotiomycetes</taxon>
        <taxon>Chaetothyriomycetidae</taxon>
        <taxon>Chaetothyriales</taxon>
        <taxon>Herpotrichiellaceae</taxon>
        <taxon>Exophiala</taxon>
    </lineage>
</organism>
<dbReference type="PROSITE" id="PS00061">
    <property type="entry name" value="ADH_SHORT"/>
    <property type="match status" value="1"/>
</dbReference>
<dbReference type="InterPro" id="IPR051468">
    <property type="entry name" value="Fungal_SecMetab_SDRs"/>
</dbReference>
<dbReference type="PRINTS" id="PR00080">
    <property type="entry name" value="SDRFAMILY"/>
</dbReference>
<dbReference type="Pfam" id="PF00106">
    <property type="entry name" value="adh_short"/>
    <property type="match status" value="1"/>
</dbReference>
<evidence type="ECO:0000313" key="5">
    <source>
        <dbReference type="Proteomes" id="UP000053342"/>
    </source>
</evidence>
<dbReference type="InterPro" id="IPR002347">
    <property type="entry name" value="SDR_fam"/>
</dbReference>
<dbReference type="EMBL" id="KN847332">
    <property type="protein sequence ID" value="KIW48046.1"/>
    <property type="molecule type" value="Genomic_DNA"/>
</dbReference>
<evidence type="ECO:0000313" key="4">
    <source>
        <dbReference type="EMBL" id="KIW48046.1"/>
    </source>
</evidence>
<evidence type="ECO:0000256" key="1">
    <source>
        <dbReference type="ARBA" id="ARBA00006484"/>
    </source>
</evidence>
<dbReference type="RefSeq" id="XP_016268262.1">
    <property type="nucleotide sequence ID" value="XM_016401209.1"/>
</dbReference>
<comment type="similarity">
    <text evidence="1 3">Belongs to the short-chain dehydrogenases/reductases (SDR) family.</text>
</comment>
<gene>
    <name evidence="4" type="ORF">PV06_00675</name>
</gene>
<dbReference type="InterPro" id="IPR020904">
    <property type="entry name" value="Sc_DH/Rdtase_CS"/>
</dbReference>
<dbReference type="PANTHER" id="PTHR43544:SF32">
    <property type="entry name" value="CHAIN DEHYDROGENASE, PUTATIVE (AFU_ORTHOLOGUE AFUA_5G01530)-RELATED"/>
    <property type="match status" value="1"/>
</dbReference>
<proteinExistence type="inferred from homology"/>
<dbReference type="HOGENOM" id="CLU_010194_9_0_1"/>
<dbReference type="Gene3D" id="3.40.50.720">
    <property type="entry name" value="NAD(P)-binding Rossmann-like Domain"/>
    <property type="match status" value="1"/>
</dbReference>
<dbReference type="GO" id="GO:0005737">
    <property type="term" value="C:cytoplasm"/>
    <property type="evidence" value="ECO:0007669"/>
    <property type="project" value="TreeGrafter"/>
</dbReference>
<evidence type="ECO:0000256" key="2">
    <source>
        <dbReference type="ARBA" id="ARBA00022857"/>
    </source>
</evidence>
<dbReference type="InterPro" id="IPR036291">
    <property type="entry name" value="NAD(P)-bd_dom_sf"/>
</dbReference>
<dbReference type="SUPFAM" id="SSF51735">
    <property type="entry name" value="NAD(P)-binding Rossmann-fold domains"/>
    <property type="match status" value="1"/>
</dbReference>
<dbReference type="PANTHER" id="PTHR43544">
    <property type="entry name" value="SHORT-CHAIN DEHYDROGENASE/REDUCTASE"/>
    <property type="match status" value="1"/>
</dbReference>
<dbReference type="GO" id="GO:0016491">
    <property type="term" value="F:oxidoreductase activity"/>
    <property type="evidence" value="ECO:0007669"/>
    <property type="project" value="TreeGrafter"/>
</dbReference>
<dbReference type="PRINTS" id="PR00081">
    <property type="entry name" value="GDHRDH"/>
</dbReference>
<evidence type="ECO:0000256" key="3">
    <source>
        <dbReference type="RuleBase" id="RU000363"/>
    </source>
</evidence>
<protein>
    <recommendedName>
        <fullName evidence="6">NAD(P)-binding protein</fullName>
    </recommendedName>
</protein>
<reference evidence="4 5" key="1">
    <citation type="submission" date="2015-01" db="EMBL/GenBank/DDBJ databases">
        <title>The Genome Sequence of Exophiala oligosperma CBS72588.</title>
        <authorList>
            <consortium name="The Broad Institute Genomics Platform"/>
            <person name="Cuomo C."/>
            <person name="de Hoog S."/>
            <person name="Gorbushina A."/>
            <person name="Stielow B."/>
            <person name="Teixiera M."/>
            <person name="Abouelleil A."/>
            <person name="Chapman S.B."/>
            <person name="Priest M."/>
            <person name="Young S.K."/>
            <person name="Wortman J."/>
            <person name="Nusbaum C."/>
            <person name="Birren B."/>
        </authorList>
    </citation>
    <scope>NUCLEOTIDE SEQUENCE [LARGE SCALE GENOMIC DNA]</scope>
    <source>
        <strain evidence="4 5">CBS 72588</strain>
    </source>
</reference>
<dbReference type="VEuPathDB" id="FungiDB:PV06_00675"/>
<evidence type="ECO:0008006" key="6">
    <source>
        <dbReference type="Google" id="ProtNLM"/>
    </source>
</evidence>
<dbReference type="STRING" id="215243.A0A0D2B745"/>